<feature type="transmembrane region" description="Helical" evidence="1">
    <location>
        <begin position="83"/>
        <end position="100"/>
    </location>
</feature>
<organism evidence="3 4">
    <name type="scientific">Actinoplanes philippinensis</name>
    <dbReference type="NCBI Taxonomy" id="35752"/>
    <lineage>
        <taxon>Bacteria</taxon>
        <taxon>Bacillati</taxon>
        <taxon>Actinomycetota</taxon>
        <taxon>Actinomycetes</taxon>
        <taxon>Micromonosporales</taxon>
        <taxon>Micromonosporaceae</taxon>
        <taxon>Actinoplanes</taxon>
    </lineage>
</organism>
<proteinExistence type="predicted"/>
<keyword evidence="1" id="KW-0812">Transmembrane</keyword>
<dbReference type="Pfam" id="PF02517">
    <property type="entry name" value="Rce1-like"/>
    <property type="match status" value="1"/>
</dbReference>
<feature type="transmembrane region" description="Helical" evidence="1">
    <location>
        <begin position="6"/>
        <end position="25"/>
    </location>
</feature>
<dbReference type="EMBL" id="FONV01000001">
    <property type="protein sequence ID" value="SFE42795.1"/>
    <property type="molecule type" value="Genomic_DNA"/>
</dbReference>
<evidence type="ECO:0000313" key="3">
    <source>
        <dbReference type="EMBL" id="SFE42795.1"/>
    </source>
</evidence>
<evidence type="ECO:0000256" key="1">
    <source>
        <dbReference type="SAM" id="Phobius"/>
    </source>
</evidence>
<dbReference type="GO" id="GO:0006508">
    <property type="term" value="P:proteolysis"/>
    <property type="evidence" value="ECO:0007669"/>
    <property type="project" value="UniProtKB-KW"/>
</dbReference>
<feature type="transmembrane region" description="Helical" evidence="1">
    <location>
        <begin position="150"/>
        <end position="168"/>
    </location>
</feature>
<keyword evidence="1" id="KW-1133">Transmembrane helix</keyword>
<dbReference type="STRING" id="35752.SAMN05421541_101689"/>
<dbReference type="OrthoDB" id="2357478at2"/>
<dbReference type="AlphaFoldDB" id="A0A1I2AFL8"/>
<accession>A0A1I2AFL8</accession>
<gene>
    <name evidence="3" type="ORF">SAMN05421541_101689</name>
</gene>
<dbReference type="Proteomes" id="UP000199645">
    <property type="component" value="Unassembled WGS sequence"/>
</dbReference>
<dbReference type="InterPro" id="IPR003675">
    <property type="entry name" value="Rce1/LyrA-like_dom"/>
</dbReference>
<keyword evidence="3" id="KW-0645">Protease</keyword>
<keyword evidence="1" id="KW-0472">Membrane</keyword>
<reference evidence="3 4" key="1">
    <citation type="submission" date="2016-10" db="EMBL/GenBank/DDBJ databases">
        <authorList>
            <person name="de Groot N.N."/>
        </authorList>
    </citation>
    <scope>NUCLEOTIDE SEQUENCE [LARGE SCALE GENOMIC DNA]</scope>
    <source>
        <strain evidence="3 4">DSM 43019</strain>
    </source>
</reference>
<name>A0A1I2AFL8_9ACTN</name>
<feature type="transmembrane region" description="Helical" evidence="1">
    <location>
        <begin position="175"/>
        <end position="192"/>
    </location>
</feature>
<protein>
    <submittedName>
        <fullName evidence="3">CAAX protease self-immunity</fullName>
    </submittedName>
</protein>
<evidence type="ECO:0000259" key="2">
    <source>
        <dbReference type="Pfam" id="PF02517"/>
    </source>
</evidence>
<keyword evidence="3" id="KW-0378">Hydrolase</keyword>
<feature type="transmembrane region" description="Helical" evidence="1">
    <location>
        <begin position="46"/>
        <end position="63"/>
    </location>
</feature>
<keyword evidence="4" id="KW-1185">Reference proteome</keyword>
<dbReference type="GO" id="GO:0080120">
    <property type="term" value="P:CAAX-box protein maturation"/>
    <property type="evidence" value="ECO:0007669"/>
    <property type="project" value="UniProtKB-ARBA"/>
</dbReference>
<dbReference type="GO" id="GO:0004175">
    <property type="term" value="F:endopeptidase activity"/>
    <property type="evidence" value="ECO:0007669"/>
    <property type="project" value="UniProtKB-ARBA"/>
</dbReference>
<evidence type="ECO:0000313" key="4">
    <source>
        <dbReference type="Proteomes" id="UP000199645"/>
    </source>
</evidence>
<sequence>MTAAGSVLIVMIFAFLLVNTVVGVWRRQRILAVMAEQRARFFRNSIVNLAVLVAVGSIAVDVHPDLTAADVGWRLPEGNWSDYLYTAYILVLLIAVYLRSRKGPLSPGTTVLLPRTGGERLLAGAAAVAFGVGEEFLYRGLLLAAGTELLGLPLWVAAVLGWALFVAAHVYQGGRALFTIGLLGLIFTMLYLSSMSLVLPIIVHTLWDTVFLLLIRPRPAVAEQARAEEEIPAVVVETPVPVPVAEPRRLRAAAPE</sequence>
<feature type="domain" description="CAAX prenyl protease 2/Lysostaphin resistance protein A-like" evidence="2">
    <location>
        <begin position="122"/>
        <end position="210"/>
    </location>
</feature>
<feature type="transmembrane region" description="Helical" evidence="1">
    <location>
        <begin position="121"/>
        <end position="138"/>
    </location>
</feature>